<sequence length="343" mass="39138">AIETQGDTRLAEVSVQYACALRRRQNRLKSRIMCGSDGGEIRALLLLTGLPGAGKSYVASNLVTRGSRFMFIHIPFDDNIIFKSGDITDNNWKNQRLDLLSHLREFICQYKLSGRAPPIPGFHIRFLPSTSDNLPAVLILDDNFYYRSMRKQCFLLSKSCRCAYLTVSVRTPLELCTKRNATRDCRVPESVIKRMDSLFEWPDAESHPWERHNLDLSEVETSSFVDAIEDFTDFVLQKPLLFIDTQITEEEKQQARHVTKSNPVHVMDDILRSLVNSCISSLPPKEKKLYGKDFSKAKVLTFSQLKCMAAEKFKQPGEAFELWIRAAFSENVALLVPCNVYIS</sequence>
<dbReference type="Gene3D" id="3.40.50.300">
    <property type="entry name" value="P-loop containing nucleotide triphosphate hydrolases"/>
    <property type="match status" value="1"/>
</dbReference>
<protein>
    <submittedName>
        <fullName evidence="3">39S ribosomal protein L50, mitochondrial</fullName>
    </submittedName>
</protein>
<proteinExistence type="predicted"/>
<keyword evidence="1" id="KW-0547">Nucleotide-binding</keyword>
<dbReference type="PANTHER" id="PTHR20873">
    <property type="entry name" value="L-SERYL-TRNA(SEC) KINASE"/>
    <property type="match status" value="1"/>
</dbReference>
<evidence type="ECO:0000256" key="1">
    <source>
        <dbReference type="ARBA" id="ARBA00022741"/>
    </source>
</evidence>
<accession>A0A5K3EYF7</accession>
<dbReference type="InterPro" id="IPR027417">
    <property type="entry name" value="P-loop_NTPase"/>
</dbReference>
<dbReference type="GO" id="GO:0016301">
    <property type="term" value="F:kinase activity"/>
    <property type="evidence" value="ECO:0007669"/>
    <property type="project" value="TreeGrafter"/>
</dbReference>
<dbReference type="GO" id="GO:0005524">
    <property type="term" value="F:ATP binding"/>
    <property type="evidence" value="ECO:0007669"/>
    <property type="project" value="UniProtKB-KW"/>
</dbReference>
<dbReference type="PANTHER" id="PTHR20873:SF0">
    <property type="entry name" value="L-SERYL-TRNA(SEC) KINASE"/>
    <property type="match status" value="1"/>
</dbReference>
<dbReference type="SUPFAM" id="SSF52540">
    <property type="entry name" value="P-loop containing nucleoside triphosphate hydrolases"/>
    <property type="match status" value="1"/>
</dbReference>
<dbReference type="WBParaSite" id="MCU_003493-RA">
    <property type="protein sequence ID" value="MCU_003493-RA"/>
    <property type="gene ID" value="MCU_003493"/>
</dbReference>
<dbReference type="InterPro" id="IPR013641">
    <property type="entry name" value="KTI12/PSTK"/>
</dbReference>
<organism evidence="3">
    <name type="scientific">Mesocestoides corti</name>
    <name type="common">Flatworm</name>
    <dbReference type="NCBI Taxonomy" id="53468"/>
    <lineage>
        <taxon>Eukaryota</taxon>
        <taxon>Metazoa</taxon>
        <taxon>Spiralia</taxon>
        <taxon>Lophotrochozoa</taxon>
        <taxon>Platyhelminthes</taxon>
        <taxon>Cestoda</taxon>
        <taxon>Eucestoda</taxon>
        <taxon>Cyclophyllidea</taxon>
        <taxon>Mesocestoididae</taxon>
        <taxon>Mesocestoides</taxon>
    </lineage>
</organism>
<keyword evidence="2" id="KW-0067">ATP-binding</keyword>
<evidence type="ECO:0000313" key="3">
    <source>
        <dbReference type="WBParaSite" id="MCU_003493-RA"/>
    </source>
</evidence>
<evidence type="ECO:0000256" key="2">
    <source>
        <dbReference type="ARBA" id="ARBA00022840"/>
    </source>
</evidence>
<dbReference type="AlphaFoldDB" id="A0A5K3EYF7"/>
<reference evidence="3" key="1">
    <citation type="submission" date="2019-11" db="UniProtKB">
        <authorList>
            <consortium name="WormBaseParasite"/>
        </authorList>
    </citation>
    <scope>IDENTIFICATION</scope>
</reference>
<dbReference type="GO" id="GO:0000049">
    <property type="term" value="F:tRNA binding"/>
    <property type="evidence" value="ECO:0007669"/>
    <property type="project" value="TreeGrafter"/>
</dbReference>
<dbReference type="Pfam" id="PF08433">
    <property type="entry name" value="KTI12"/>
    <property type="match status" value="1"/>
</dbReference>
<name>A0A5K3EYF7_MESCO</name>
<dbReference type="InterPro" id="IPR052648">
    <property type="entry name" value="Ser-tRNA(Sec)_kinase"/>
</dbReference>